<proteinExistence type="inferred from homology"/>
<dbReference type="Pfam" id="PF01487">
    <property type="entry name" value="DHquinase_I"/>
    <property type="match status" value="1"/>
</dbReference>
<dbReference type="FunFam" id="3.20.20.70:FF:000142">
    <property type="entry name" value="bifunctional 3-dehydroquinate dehydratase/shikimate dehydrogenase, chloroplastic"/>
    <property type="match status" value="1"/>
</dbReference>
<dbReference type="NCBIfam" id="TIGR01093">
    <property type="entry name" value="aroD"/>
    <property type="match status" value="1"/>
</dbReference>
<dbReference type="GO" id="GO:0003855">
    <property type="term" value="F:3-dehydroquinate dehydratase activity"/>
    <property type="evidence" value="ECO:0007669"/>
    <property type="project" value="InterPro"/>
</dbReference>
<dbReference type="InterPro" id="IPR022893">
    <property type="entry name" value="Shikimate_DH_fam"/>
</dbReference>
<dbReference type="UniPathway" id="UPA00053">
    <property type="reaction ID" value="UER00087"/>
</dbReference>
<evidence type="ECO:0000313" key="4">
    <source>
        <dbReference type="EMBL" id="VFU58628.1"/>
    </source>
</evidence>
<dbReference type="GO" id="GO:0019632">
    <property type="term" value="P:shikimate metabolic process"/>
    <property type="evidence" value="ECO:0007669"/>
    <property type="project" value="TreeGrafter"/>
</dbReference>
<gene>
    <name evidence="4" type="ORF">SVIM_LOCUS428930</name>
</gene>
<dbReference type="InterPro" id="IPR036291">
    <property type="entry name" value="NAD(P)-bd_dom_sf"/>
</dbReference>
<dbReference type="Gene3D" id="3.40.50.720">
    <property type="entry name" value="NAD(P)-binding Rossmann-like Domain"/>
    <property type="match status" value="1"/>
</dbReference>
<dbReference type="HAMAP" id="MF_00214">
    <property type="entry name" value="AroD"/>
    <property type="match status" value="1"/>
</dbReference>
<dbReference type="HAMAP" id="MF_00222">
    <property type="entry name" value="Shikimate_DH_AroE"/>
    <property type="match status" value="1"/>
</dbReference>
<dbReference type="Gene3D" id="3.40.50.10860">
    <property type="entry name" value="Leucine Dehydrogenase, chain A, domain 1"/>
    <property type="match status" value="1"/>
</dbReference>
<dbReference type="Pfam" id="PF08501">
    <property type="entry name" value="Shikimate_dh_N"/>
    <property type="match status" value="1"/>
</dbReference>
<dbReference type="InterPro" id="IPR013708">
    <property type="entry name" value="Shikimate_DH-bd_N"/>
</dbReference>
<feature type="domain" description="Quinate/shikimate 5-dehydrogenase/glutamyl-tRNA reductase" evidence="1">
    <location>
        <begin position="422"/>
        <end position="494"/>
    </location>
</feature>
<dbReference type="PANTHER" id="PTHR21089:SF1">
    <property type="entry name" value="BIFUNCTIONAL 3-DEHYDROQUINATE DEHYDRATASE_SHIKIMATE DEHYDROGENASE, CHLOROPLASTIC"/>
    <property type="match status" value="1"/>
</dbReference>
<dbReference type="InterPro" id="IPR006151">
    <property type="entry name" value="Shikm_DH/Glu-tRNA_Rdtase"/>
</dbReference>
<dbReference type="PANTHER" id="PTHR21089">
    <property type="entry name" value="SHIKIMATE DEHYDROGENASE"/>
    <property type="match status" value="1"/>
</dbReference>
<dbReference type="SUPFAM" id="SSF51569">
    <property type="entry name" value="Aldolase"/>
    <property type="match status" value="1"/>
</dbReference>
<dbReference type="InterPro" id="IPR046346">
    <property type="entry name" value="Aminoacid_DH-like_N_sf"/>
</dbReference>
<dbReference type="CDD" id="cd01065">
    <property type="entry name" value="NAD_bind_Shikimate_DH"/>
    <property type="match status" value="1"/>
</dbReference>
<dbReference type="FunFam" id="3.40.50.720:FF:000172">
    <property type="entry name" value="Bifunctional 3-dehydroquinate dehydratase/shikimate dehydrogenase, chloroplastic"/>
    <property type="match status" value="1"/>
</dbReference>
<dbReference type="Gene3D" id="3.20.20.70">
    <property type="entry name" value="Aldolase class I"/>
    <property type="match status" value="1"/>
</dbReference>
<dbReference type="CDD" id="cd00502">
    <property type="entry name" value="DHQase_I"/>
    <property type="match status" value="1"/>
</dbReference>
<dbReference type="GO" id="GO:0009423">
    <property type="term" value="P:chorismate biosynthetic process"/>
    <property type="evidence" value="ECO:0007669"/>
    <property type="project" value="UniProtKB-UniPathway"/>
</dbReference>
<dbReference type="Pfam" id="PF18317">
    <property type="entry name" value="SDH_C"/>
    <property type="match status" value="1"/>
</dbReference>
<organism evidence="4">
    <name type="scientific">Salix viminalis</name>
    <name type="common">Common osier</name>
    <name type="synonym">Basket willow</name>
    <dbReference type="NCBI Taxonomy" id="40686"/>
    <lineage>
        <taxon>Eukaryota</taxon>
        <taxon>Viridiplantae</taxon>
        <taxon>Streptophyta</taxon>
        <taxon>Embryophyta</taxon>
        <taxon>Tracheophyta</taxon>
        <taxon>Spermatophyta</taxon>
        <taxon>Magnoliopsida</taxon>
        <taxon>eudicotyledons</taxon>
        <taxon>Gunneridae</taxon>
        <taxon>Pentapetalae</taxon>
        <taxon>rosids</taxon>
        <taxon>fabids</taxon>
        <taxon>Malpighiales</taxon>
        <taxon>Salicaceae</taxon>
        <taxon>Saliceae</taxon>
        <taxon>Salix</taxon>
    </lineage>
</organism>
<accession>A0A6N2MY11</accession>
<feature type="domain" description="Shikimate dehydrogenase substrate binding N-terminal" evidence="2">
    <location>
        <begin position="265"/>
        <end position="338"/>
    </location>
</feature>
<protein>
    <submittedName>
        <fullName evidence="4">Uncharacterized protein</fullName>
    </submittedName>
</protein>
<dbReference type="SUPFAM" id="SSF51735">
    <property type="entry name" value="NAD(P)-binding Rossmann-fold domains"/>
    <property type="match status" value="1"/>
</dbReference>
<evidence type="ECO:0000259" key="3">
    <source>
        <dbReference type="Pfam" id="PF18317"/>
    </source>
</evidence>
<evidence type="ECO:0000259" key="1">
    <source>
        <dbReference type="Pfam" id="PF01488"/>
    </source>
</evidence>
<name>A0A6N2MY11_SALVM</name>
<dbReference type="InterPro" id="IPR041121">
    <property type="entry name" value="SDH_C"/>
</dbReference>
<dbReference type="SUPFAM" id="SSF53223">
    <property type="entry name" value="Aminoacid dehydrogenase-like, N-terminal domain"/>
    <property type="match status" value="1"/>
</dbReference>
<dbReference type="InterPro" id="IPR001381">
    <property type="entry name" value="DHquinase_I"/>
</dbReference>
<dbReference type="AlphaFoldDB" id="A0A6N2MY11"/>
<feature type="domain" description="SDH C-terminal" evidence="3">
    <location>
        <begin position="543"/>
        <end position="568"/>
    </location>
</feature>
<dbReference type="GO" id="GO:0004764">
    <property type="term" value="F:shikimate 3-dehydrogenase (NADP+) activity"/>
    <property type="evidence" value="ECO:0007669"/>
    <property type="project" value="InterPro"/>
</dbReference>
<dbReference type="InterPro" id="IPR013785">
    <property type="entry name" value="Aldolase_TIM"/>
</dbReference>
<sequence>MDSASNDLLVSSPSAAAVVGMASGGARKNPTLICTPIMADSADRMVILMAEAKSMGADLVEIRLDSLKDFNPNSDIKTLILHSPLPTLFTYRPMWEGGQYKGDEKPRLDALRLAMELGADYIDIELKVALEFNELLRGNKPGKCKLIVSSHNYENTPSVEELGNLVARIQAAGADIVKIATTALDISDVARIFQITVHSQVPIIGLVMGERGLISRILCAKFGGYLTFGTLESGVVSAPGQPTIKDLLDLYNFRQIGPDTKVFGIIGKPVGHSKSPVLYNEAFKSVGFNGVYVHLLVDDIARFLQTYSSTDFAGFSCTIPHKEDAVKCCDEVHPVAKVMCYLSLINYKVYDHPGVLKHFLSNMNDLSTLYHLSQSIGAANCIIRRQNDGKLFGYNTDYVGAISAIEDGLRASQNVSNTVGSPLAGKLFIVIGAGGAGKALAYGAKEKGARVVIANRTYERAKVLADIIGGDAISLADLENFHPEDGMILANTTSIGMQPKVDETPVSKNALRSYSLVFDAVYTPKITRLLREAEESGAKIVTGLEMFIGQAYEQFERFTELPAPKELFQKIMSKY</sequence>
<reference evidence="4" key="1">
    <citation type="submission" date="2019-03" db="EMBL/GenBank/DDBJ databases">
        <authorList>
            <person name="Mank J."/>
            <person name="Almeida P."/>
        </authorList>
    </citation>
    <scope>NUCLEOTIDE SEQUENCE</scope>
    <source>
        <strain evidence="4">78183</strain>
    </source>
</reference>
<dbReference type="Pfam" id="PF01488">
    <property type="entry name" value="Shikimate_DH"/>
    <property type="match status" value="1"/>
</dbReference>
<dbReference type="EMBL" id="CAADRP010001996">
    <property type="protein sequence ID" value="VFU58628.1"/>
    <property type="molecule type" value="Genomic_DNA"/>
</dbReference>
<evidence type="ECO:0000259" key="2">
    <source>
        <dbReference type="Pfam" id="PF08501"/>
    </source>
</evidence>